<keyword evidence="2" id="KW-0966">Cell projection</keyword>
<proteinExistence type="predicted"/>
<evidence type="ECO:0000313" key="3">
    <source>
        <dbReference type="Proteomes" id="UP000199370"/>
    </source>
</evidence>
<dbReference type="InterPro" id="IPR012859">
    <property type="entry name" value="Pilin_N_archaeal"/>
</dbReference>
<sequence length="167" mass="17234">MRGQRGVSSVVATVLLIAVVLVVAVAAGNFALQFADSTQEPAPQVHASMTPIEASDGYLNITKNGGDELRVAELEIQIRNASGGGTVRLVNLPATGGSLNGTTLEGDAGMVTNASGVIVSTDANVEWTAGDEIGVELPNVDAGDRLVVRIIHPETDSIVWEETVTVS</sequence>
<keyword evidence="2" id="KW-0969">Cilium</keyword>
<dbReference type="InterPro" id="IPR013373">
    <property type="entry name" value="Flagellin/pilin_N_arc"/>
</dbReference>
<dbReference type="RefSeq" id="WP_089734738.1">
    <property type="nucleotide sequence ID" value="NZ_FNIA01000016.1"/>
</dbReference>
<dbReference type="AlphaFoldDB" id="A0A1G9YVW9"/>
<keyword evidence="3" id="KW-1185">Reference proteome</keyword>
<dbReference type="EMBL" id="FNIA01000016">
    <property type="protein sequence ID" value="SDN12513.1"/>
    <property type="molecule type" value="Genomic_DNA"/>
</dbReference>
<name>A0A1G9YVW9_9EURY</name>
<gene>
    <name evidence="2" type="ORF">SAMN05192554_11625</name>
</gene>
<organism evidence="2 3">
    <name type="scientific">Haloarchaeobius iranensis</name>
    <dbReference type="NCBI Taxonomy" id="996166"/>
    <lineage>
        <taxon>Archaea</taxon>
        <taxon>Methanobacteriati</taxon>
        <taxon>Methanobacteriota</taxon>
        <taxon>Stenosarchaea group</taxon>
        <taxon>Halobacteria</taxon>
        <taxon>Halobacteriales</taxon>
        <taxon>Halorubellaceae</taxon>
        <taxon>Haloarchaeobius</taxon>
    </lineage>
</organism>
<dbReference type="Proteomes" id="UP000199370">
    <property type="component" value="Unassembled WGS sequence"/>
</dbReference>
<evidence type="ECO:0000313" key="2">
    <source>
        <dbReference type="EMBL" id="SDN12513.1"/>
    </source>
</evidence>
<evidence type="ECO:0000259" key="1">
    <source>
        <dbReference type="Pfam" id="PF07790"/>
    </source>
</evidence>
<dbReference type="NCBIfam" id="TIGR02537">
    <property type="entry name" value="arch_flag_Nterm"/>
    <property type="match status" value="1"/>
</dbReference>
<feature type="domain" description="Archaeal Type IV pilin N-terminal" evidence="1">
    <location>
        <begin position="5"/>
        <end position="81"/>
    </location>
</feature>
<keyword evidence="2" id="KW-0282">Flagellum</keyword>
<reference evidence="2 3" key="1">
    <citation type="submission" date="2016-10" db="EMBL/GenBank/DDBJ databases">
        <authorList>
            <person name="de Groot N.N."/>
        </authorList>
    </citation>
    <scope>NUCLEOTIDE SEQUENCE [LARGE SCALE GENOMIC DNA]</scope>
    <source>
        <strain evidence="3">EB21,IBRC-M 10013,KCTC 4048</strain>
    </source>
</reference>
<dbReference type="Pfam" id="PF07790">
    <property type="entry name" value="Pilin_N"/>
    <property type="match status" value="1"/>
</dbReference>
<accession>A0A1G9YVW9</accession>
<dbReference type="STRING" id="996166.SAMN05192554_11625"/>
<protein>
    <submittedName>
        <fullName evidence="2">Flagellin N-terminal-like domain-containing protein</fullName>
    </submittedName>
</protein>